<keyword evidence="2" id="KW-1185">Reference proteome</keyword>
<evidence type="ECO:0000313" key="1">
    <source>
        <dbReference type="EMBL" id="KAJ9102958.1"/>
    </source>
</evidence>
<gene>
    <name evidence="1" type="ORF">QFC19_004515</name>
</gene>
<dbReference type="Proteomes" id="UP001241377">
    <property type="component" value="Unassembled WGS sequence"/>
</dbReference>
<feature type="non-terminal residue" evidence="1">
    <location>
        <position position="301"/>
    </location>
</feature>
<name>A0ACC2VUS7_9TREE</name>
<protein>
    <submittedName>
        <fullName evidence="1">Uncharacterized protein</fullName>
    </submittedName>
</protein>
<organism evidence="1 2">
    <name type="scientific">Naganishia cerealis</name>
    <dbReference type="NCBI Taxonomy" id="610337"/>
    <lineage>
        <taxon>Eukaryota</taxon>
        <taxon>Fungi</taxon>
        <taxon>Dikarya</taxon>
        <taxon>Basidiomycota</taxon>
        <taxon>Agaricomycotina</taxon>
        <taxon>Tremellomycetes</taxon>
        <taxon>Filobasidiales</taxon>
        <taxon>Filobasidiaceae</taxon>
        <taxon>Naganishia</taxon>
    </lineage>
</organism>
<accession>A0ACC2VUS7</accession>
<dbReference type="EMBL" id="JASBWR010000048">
    <property type="protein sequence ID" value="KAJ9102958.1"/>
    <property type="molecule type" value="Genomic_DNA"/>
</dbReference>
<evidence type="ECO:0000313" key="2">
    <source>
        <dbReference type="Proteomes" id="UP001241377"/>
    </source>
</evidence>
<reference evidence="1" key="1">
    <citation type="submission" date="2023-04" db="EMBL/GenBank/DDBJ databases">
        <title>Draft Genome sequencing of Naganishia species isolated from polar environments using Oxford Nanopore Technology.</title>
        <authorList>
            <person name="Leo P."/>
            <person name="Venkateswaran K."/>
        </authorList>
    </citation>
    <scope>NUCLEOTIDE SEQUENCE</scope>
    <source>
        <strain evidence="1">MNA-CCFEE 5261</strain>
    </source>
</reference>
<comment type="caution">
    <text evidence="1">The sequence shown here is derived from an EMBL/GenBank/DDBJ whole genome shotgun (WGS) entry which is preliminary data.</text>
</comment>
<proteinExistence type="predicted"/>
<sequence>MTSSTEAAPPDMEYLQALISLAWRAGKSSTEQPVDKTRSSKSKLSQQSNNMHITPKDELLSRFETIFDKKFREFEDHTLKPIVNGINRIEEMLATTLRTAKEPLHGTARPCPQYSMPGSYLSPSQASSHSSVASDSESASKQPNADSRQEPSIKTMKMVADLLAQIEIDGSSEMPAITLGSNVSFNDQSSTSVVDRKHLSDVENDNSSDWSDSKEVKPAHSKSRETQPHNKNNVVYSKYIVLKKTLEEKQRGETLVVVEPSGIVVRTLDPRPCHMYASTKRTNQGTTMLTLPLSTYPRYYL</sequence>